<organism evidence="3 4">
    <name type="scientific">Cladonia borealis</name>
    <dbReference type="NCBI Taxonomy" id="184061"/>
    <lineage>
        <taxon>Eukaryota</taxon>
        <taxon>Fungi</taxon>
        <taxon>Dikarya</taxon>
        <taxon>Ascomycota</taxon>
        <taxon>Pezizomycotina</taxon>
        <taxon>Lecanoromycetes</taxon>
        <taxon>OSLEUM clade</taxon>
        <taxon>Lecanoromycetidae</taxon>
        <taxon>Lecanorales</taxon>
        <taxon>Lecanorineae</taxon>
        <taxon>Cladoniaceae</taxon>
        <taxon>Cladonia</taxon>
    </lineage>
</organism>
<feature type="domain" description="DUF6590" evidence="2">
    <location>
        <begin position="73"/>
        <end position="225"/>
    </location>
</feature>
<dbReference type="Pfam" id="PF20233">
    <property type="entry name" value="DUF6590"/>
    <property type="match status" value="1"/>
</dbReference>
<dbReference type="InterPro" id="IPR046497">
    <property type="entry name" value="DUF6590"/>
</dbReference>
<sequence length="290" mass="32693">MDSTLVWKRKNSNGLAWRKGAAPNTPALQRAASSRFSNSAWPPKRTSPEPSRSPESQELNSHGKPLRRELAKHRYRLGTIVRAPLHEEDYSGGNCESYPLETRALMKAKTITESPVGGVIHTKFRKFIVVALFDDHYLAVPLYSYKGDGLIEKKADEYISIQDHRAETIKPQSRHGLLYTGNLETHVDHYEPMTSAHFAYPVSRKYKLPVVYEGELRADSTKLLLRLYGASMLGGAELNSLVCPSSIEEDFQQDMSDMRWFSSTQALFPGKGIGFQGPRRGWTEAEYLTS</sequence>
<feature type="compositionally biased region" description="Low complexity" evidence="1">
    <location>
        <begin position="42"/>
        <end position="56"/>
    </location>
</feature>
<dbReference type="Proteomes" id="UP001166286">
    <property type="component" value="Unassembled WGS sequence"/>
</dbReference>
<evidence type="ECO:0000313" key="4">
    <source>
        <dbReference type="Proteomes" id="UP001166286"/>
    </source>
</evidence>
<dbReference type="EMBL" id="JAFEKC020000004">
    <property type="protein sequence ID" value="KAK0514933.1"/>
    <property type="molecule type" value="Genomic_DNA"/>
</dbReference>
<protein>
    <recommendedName>
        <fullName evidence="2">DUF6590 domain-containing protein</fullName>
    </recommendedName>
</protein>
<evidence type="ECO:0000259" key="2">
    <source>
        <dbReference type="Pfam" id="PF20233"/>
    </source>
</evidence>
<accession>A0AA39V3Q8</accession>
<feature type="region of interest" description="Disordered" evidence="1">
    <location>
        <begin position="1"/>
        <end position="68"/>
    </location>
</feature>
<feature type="compositionally biased region" description="Polar residues" evidence="1">
    <location>
        <begin position="31"/>
        <end position="40"/>
    </location>
</feature>
<gene>
    <name evidence="3" type="ORF">JMJ35_002312</name>
</gene>
<evidence type="ECO:0000313" key="3">
    <source>
        <dbReference type="EMBL" id="KAK0514933.1"/>
    </source>
</evidence>
<proteinExistence type="predicted"/>
<evidence type="ECO:0000256" key="1">
    <source>
        <dbReference type="SAM" id="MobiDB-lite"/>
    </source>
</evidence>
<keyword evidence="4" id="KW-1185">Reference proteome</keyword>
<reference evidence="3" key="1">
    <citation type="submission" date="2023-03" db="EMBL/GenBank/DDBJ databases">
        <title>Complete genome of Cladonia borealis.</title>
        <authorList>
            <person name="Park H."/>
        </authorList>
    </citation>
    <scope>NUCLEOTIDE SEQUENCE</scope>
    <source>
        <strain evidence="3">ANT050790</strain>
    </source>
</reference>
<dbReference type="AlphaFoldDB" id="A0AA39V3Q8"/>
<name>A0AA39V3Q8_9LECA</name>
<comment type="caution">
    <text evidence="3">The sequence shown here is derived from an EMBL/GenBank/DDBJ whole genome shotgun (WGS) entry which is preliminary data.</text>
</comment>